<comment type="caution">
    <text evidence="2">The sequence shown here is derived from an EMBL/GenBank/DDBJ whole genome shotgun (WGS) entry which is preliminary data.</text>
</comment>
<gene>
    <name evidence="2" type="ORF">Slati_1390000</name>
</gene>
<reference evidence="2" key="1">
    <citation type="submission" date="2020-06" db="EMBL/GenBank/DDBJ databases">
        <authorList>
            <person name="Li T."/>
            <person name="Hu X."/>
            <person name="Zhang T."/>
            <person name="Song X."/>
            <person name="Zhang H."/>
            <person name="Dai N."/>
            <person name="Sheng W."/>
            <person name="Hou X."/>
            <person name="Wei L."/>
        </authorList>
    </citation>
    <scope>NUCLEOTIDE SEQUENCE</scope>
    <source>
        <strain evidence="2">KEN1</strain>
        <tissue evidence="2">Leaf</tissue>
    </source>
</reference>
<dbReference type="AlphaFoldDB" id="A0AAW2X600"/>
<dbReference type="EMBL" id="JACGWN010000005">
    <property type="protein sequence ID" value="KAL0448336.1"/>
    <property type="molecule type" value="Genomic_DNA"/>
</dbReference>
<evidence type="ECO:0008006" key="3">
    <source>
        <dbReference type="Google" id="ProtNLM"/>
    </source>
</evidence>
<feature type="region of interest" description="Disordered" evidence="1">
    <location>
        <begin position="1"/>
        <end position="20"/>
    </location>
</feature>
<organism evidence="2">
    <name type="scientific">Sesamum latifolium</name>
    <dbReference type="NCBI Taxonomy" id="2727402"/>
    <lineage>
        <taxon>Eukaryota</taxon>
        <taxon>Viridiplantae</taxon>
        <taxon>Streptophyta</taxon>
        <taxon>Embryophyta</taxon>
        <taxon>Tracheophyta</taxon>
        <taxon>Spermatophyta</taxon>
        <taxon>Magnoliopsida</taxon>
        <taxon>eudicotyledons</taxon>
        <taxon>Gunneridae</taxon>
        <taxon>Pentapetalae</taxon>
        <taxon>asterids</taxon>
        <taxon>lamiids</taxon>
        <taxon>Lamiales</taxon>
        <taxon>Pedaliaceae</taxon>
        <taxon>Sesamum</taxon>
    </lineage>
</organism>
<evidence type="ECO:0000313" key="2">
    <source>
        <dbReference type="EMBL" id="KAL0448336.1"/>
    </source>
</evidence>
<accession>A0AAW2X600</accession>
<reference evidence="2" key="2">
    <citation type="journal article" date="2024" name="Plant">
        <title>Genomic evolution and insights into agronomic trait innovations of Sesamum species.</title>
        <authorList>
            <person name="Miao H."/>
            <person name="Wang L."/>
            <person name="Qu L."/>
            <person name="Liu H."/>
            <person name="Sun Y."/>
            <person name="Le M."/>
            <person name="Wang Q."/>
            <person name="Wei S."/>
            <person name="Zheng Y."/>
            <person name="Lin W."/>
            <person name="Duan Y."/>
            <person name="Cao H."/>
            <person name="Xiong S."/>
            <person name="Wang X."/>
            <person name="Wei L."/>
            <person name="Li C."/>
            <person name="Ma Q."/>
            <person name="Ju M."/>
            <person name="Zhao R."/>
            <person name="Li G."/>
            <person name="Mu C."/>
            <person name="Tian Q."/>
            <person name="Mei H."/>
            <person name="Zhang T."/>
            <person name="Gao T."/>
            <person name="Zhang H."/>
        </authorList>
    </citation>
    <scope>NUCLEOTIDE SEQUENCE</scope>
    <source>
        <strain evidence="2">KEN1</strain>
    </source>
</reference>
<evidence type="ECO:0000256" key="1">
    <source>
        <dbReference type="SAM" id="MobiDB-lite"/>
    </source>
</evidence>
<sequence>MMMVEKERLLQWPKKTRDTPAKRFSNKYCRFHKDKGHDTEECYQLKDDIDRLIQQGYFKDIVVRERKEEIDQNREEKRSRSRSREQHRGSQGEERARKNAPSKGVINTISEGSTRGGGGKLY</sequence>
<name>A0AAW2X600_9LAMI</name>
<proteinExistence type="predicted"/>
<feature type="region of interest" description="Disordered" evidence="1">
    <location>
        <begin position="65"/>
        <end position="122"/>
    </location>
</feature>
<feature type="compositionally biased region" description="Basic and acidic residues" evidence="1">
    <location>
        <begin position="65"/>
        <end position="97"/>
    </location>
</feature>
<protein>
    <recommendedName>
        <fullName evidence="3">Reverse transcriptase domain-containing protein</fullName>
    </recommendedName>
</protein>